<keyword evidence="3" id="KW-1185">Reference proteome</keyword>
<dbReference type="GO" id="GO:0004180">
    <property type="term" value="F:carboxypeptidase activity"/>
    <property type="evidence" value="ECO:0007669"/>
    <property type="project" value="UniProtKB-KW"/>
</dbReference>
<keyword evidence="2" id="KW-0378">Hydrolase</keyword>
<dbReference type="SUPFAM" id="SSF56601">
    <property type="entry name" value="beta-lactamase/transpeptidase-like"/>
    <property type="match status" value="1"/>
</dbReference>
<sequence>KAWKTKLITHHIMLKGEYPYPGITGGKTGYVTESKQTLATTANNGKIKLTAVVLKSNLKRDKYDDTARLFDYGFKTFQHSTINQGEIFKKDSQEFHPNSDILVTEDVHGITKDVSNSGILSIKNNRGEVLQTVQLKSMERKPQAAAAVKKDKPKEKAAPKH</sequence>
<dbReference type="Gene3D" id="3.40.710.10">
    <property type="entry name" value="DD-peptidase/beta-lactamase superfamily"/>
    <property type="match status" value="1"/>
</dbReference>
<feature type="region of interest" description="Disordered" evidence="1">
    <location>
        <begin position="136"/>
        <end position="161"/>
    </location>
</feature>
<dbReference type="EMBL" id="JAWJBA010000037">
    <property type="protein sequence ID" value="MDV2686866.1"/>
    <property type="molecule type" value="Genomic_DNA"/>
</dbReference>
<protein>
    <submittedName>
        <fullName evidence="2">D-alanyl-D-alanine carboxypeptidase</fullName>
    </submittedName>
</protein>
<evidence type="ECO:0000313" key="3">
    <source>
        <dbReference type="Proteomes" id="UP001287282"/>
    </source>
</evidence>
<comment type="caution">
    <text evidence="2">The sequence shown here is derived from an EMBL/GenBank/DDBJ whole genome shotgun (WGS) entry which is preliminary data.</text>
</comment>
<dbReference type="Proteomes" id="UP001287282">
    <property type="component" value="Unassembled WGS sequence"/>
</dbReference>
<keyword evidence="2" id="KW-0645">Protease</keyword>
<organism evidence="2 3">
    <name type="scientific">Alkalihalophilus lindianensis</name>
    <dbReference type="NCBI Taxonomy" id="1630542"/>
    <lineage>
        <taxon>Bacteria</taxon>
        <taxon>Bacillati</taxon>
        <taxon>Bacillota</taxon>
        <taxon>Bacilli</taxon>
        <taxon>Bacillales</taxon>
        <taxon>Bacillaceae</taxon>
        <taxon>Alkalihalophilus</taxon>
    </lineage>
</organism>
<reference evidence="2 3" key="1">
    <citation type="submission" date="2023-10" db="EMBL/GenBank/DDBJ databases">
        <title>Screening of Alkalihalobacillus lindianensis BZ-TG-R113 and Its Alleviation of Salt Stress on Rapeseed Growth.</title>
        <authorList>
            <person name="Zhao B."/>
            <person name="Guo T."/>
        </authorList>
    </citation>
    <scope>NUCLEOTIDE SEQUENCE [LARGE SCALE GENOMIC DNA]</scope>
    <source>
        <strain evidence="2 3">BZ-TG-R113</strain>
    </source>
</reference>
<gene>
    <name evidence="2" type="ORF">RYX56_21170</name>
</gene>
<proteinExistence type="predicted"/>
<feature type="non-terminal residue" evidence="2">
    <location>
        <position position="161"/>
    </location>
</feature>
<dbReference type="InterPro" id="IPR012338">
    <property type="entry name" value="Beta-lactam/transpept-like"/>
</dbReference>
<evidence type="ECO:0000313" key="2">
    <source>
        <dbReference type="EMBL" id="MDV2686866.1"/>
    </source>
</evidence>
<accession>A0ABU3XG49</accession>
<feature type="non-terminal residue" evidence="2">
    <location>
        <position position="1"/>
    </location>
</feature>
<name>A0ABU3XG49_9BACI</name>
<evidence type="ECO:0000256" key="1">
    <source>
        <dbReference type="SAM" id="MobiDB-lite"/>
    </source>
</evidence>
<keyword evidence="2" id="KW-0121">Carboxypeptidase</keyword>
<feature type="compositionally biased region" description="Basic and acidic residues" evidence="1">
    <location>
        <begin position="137"/>
        <end position="161"/>
    </location>
</feature>